<dbReference type="SUPFAM" id="SSF52172">
    <property type="entry name" value="CheY-like"/>
    <property type="match status" value="1"/>
</dbReference>
<keyword evidence="1" id="KW-0547">Nucleotide-binding</keyword>
<evidence type="ECO:0000256" key="5">
    <source>
        <dbReference type="ARBA" id="ARBA00023163"/>
    </source>
</evidence>
<keyword evidence="3" id="KW-0805">Transcription regulation</keyword>
<dbReference type="InterPro" id="IPR003593">
    <property type="entry name" value="AAA+_ATPase"/>
</dbReference>
<dbReference type="SUPFAM" id="SSF52540">
    <property type="entry name" value="P-loop containing nucleoside triphosphate hydrolases"/>
    <property type="match status" value="1"/>
</dbReference>
<gene>
    <name evidence="9" type="ORF">MPL1_04397</name>
</gene>
<dbReference type="InterPro" id="IPR002197">
    <property type="entry name" value="HTH_Fis"/>
</dbReference>
<dbReference type="InterPro" id="IPR002078">
    <property type="entry name" value="Sigma_54_int"/>
</dbReference>
<dbReference type="Gene3D" id="1.10.8.60">
    <property type="match status" value="1"/>
</dbReference>
<evidence type="ECO:0000313" key="10">
    <source>
        <dbReference type="Proteomes" id="UP000012019"/>
    </source>
</evidence>
<dbReference type="STRING" id="1286106.MPL1_04397"/>
<dbReference type="InterPro" id="IPR027417">
    <property type="entry name" value="P-loop_NTPase"/>
</dbReference>
<keyword evidence="4" id="KW-0238">DNA-binding</keyword>
<dbReference type="Gene3D" id="3.40.50.300">
    <property type="entry name" value="P-loop containing nucleotide triphosphate hydrolases"/>
    <property type="match status" value="1"/>
</dbReference>
<comment type="caution">
    <text evidence="9">The sequence shown here is derived from an EMBL/GenBank/DDBJ whole genome shotgun (WGS) entry which is preliminary data.</text>
</comment>
<dbReference type="EMBL" id="APHR01000020">
    <property type="protein sequence ID" value="EMR13531.1"/>
    <property type="molecule type" value="Genomic_DNA"/>
</dbReference>
<dbReference type="PROSITE" id="PS00675">
    <property type="entry name" value="SIGMA54_INTERACT_1"/>
    <property type="match status" value="1"/>
</dbReference>
<dbReference type="PANTHER" id="PTHR32071">
    <property type="entry name" value="TRANSCRIPTIONAL REGULATORY PROTEIN"/>
    <property type="match status" value="1"/>
</dbReference>
<dbReference type="CDD" id="cd00009">
    <property type="entry name" value="AAA"/>
    <property type="match status" value="1"/>
</dbReference>
<organism evidence="9 10">
    <name type="scientific">Methylophaga lonarensis MPL</name>
    <dbReference type="NCBI Taxonomy" id="1286106"/>
    <lineage>
        <taxon>Bacteria</taxon>
        <taxon>Pseudomonadati</taxon>
        <taxon>Pseudomonadota</taxon>
        <taxon>Gammaproteobacteria</taxon>
        <taxon>Thiotrichales</taxon>
        <taxon>Piscirickettsiaceae</taxon>
        <taxon>Methylophaga</taxon>
    </lineage>
</organism>
<dbReference type="InterPro" id="IPR025943">
    <property type="entry name" value="Sigma_54_int_dom_ATP-bd_2"/>
</dbReference>
<dbReference type="eggNOG" id="COG2204">
    <property type="taxonomic scope" value="Bacteria"/>
</dbReference>
<dbReference type="Pfam" id="PF02954">
    <property type="entry name" value="HTH_8"/>
    <property type="match status" value="1"/>
</dbReference>
<evidence type="ECO:0000256" key="1">
    <source>
        <dbReference type="ARBA" id="ARBA00022741"/>
    </source>
</evidence>
<dbReference type="Gene3D" id="1.10.10.60">
    <property type="entry name" value="Homeodomain-like"/>
    <property type="match status" value="1"/>
</dbReference>
<dbReference type="PROSITE" id="PS50045">
    <property type="entry name" value="SIGMA54_INTERACT_4"/>
    <property type="match status" value="1"/>
</dbReference>
<dbReference type="InterPro" id="IPR025662">
    <property type="entry name" value="Sigma_54_int_dom_ATP-bd_1"/>
</dbReference>
<evidence type="ECO:0000256" key="3">
    <source>
        <dbReference type="ARBA" id="ARBA00023015"/>
    </source>
</evidence>
<dbReference type="InterPro" id="IPR025944">
    <property type="entry name" value="Sigma_54_int_dom_CS"/>
</dbReference>
<evidence type="ECO:0000256" key="4">
    <source>
        <dbReference type="ARBA" id="ARBA00023125"/>
    </source>
</evidence>
<dbReference type="PATRIC" id="fig|1286106.3.peg.882"/>
<dbReference type="SMART" id="SM00448">
    <property type="entry name" value="REC"/>
    <property type="match status" value="1"/>
</dbReference>
<keyword evidence="2" id="KW-0067">ATP-binding</keyword>
<keyword evidence="10" id="KW-1185">Reference proteome</keyword>
<dbReference type="Proteomes" id="UP000012019">
    <property type="component" value="Unassembled WGS sequence"/>
</dbReference>
<dbReference type="InterPro" id="IPR011006">
    <property type="entry name" value="CheY-like_superfamily"/>
</dbReference>
<name>M7P207_9GAMM</name>
<dbReference type="FunFam" id="3.40.50.300:FF:000006">
    <property type="entry name" value="DNA-binding transcriptional regulator NtrC"/>
    <property type="match status" value="1"/>
</dbReference>
<proteinExistence type="predicted"/>
<dbReference type="PRINTS" id="PR01590">
    <property type="entry name" value="HTHFIS"/>
</dbReference>
<protein>
    <submittedName>
        <fullName evidence="9">Type IV fimbriae expression regulatory protein PilR</fullName>
    </submittedName>
</protein>
<accession>M7P207</accession>
<dbReference type="AlphaFoldDB" id="M7P207"/>
<dbReference type="PROSITE" id="PS00676">
    <property type="entry name" value="SIGMA54_INTERACT_2"/>
    <property type="match status" value="1"/>
</dbReference>
<dbReference type="InterPro" id="IPR009057">
    <property type="entry name" value="Homeodomain-like_sf"/>
</dbReference>
<evidence type="ECO:0000256" key="6">
    <source>
        <dbReference type="PROSITE-ProRule" id="PRU00169"/>
    </source>
</evidence>
<dbReference type="PROSITE" id="PS50110">
    <property type="entry name" value="RESPONSE_REGULATORY"/>
    <property type="match status" value="1"/>
</dbReference>
<dbReference type="Gene3D" id="3.40.50.2300">
    <property type="match status" value="1"/>
</dbReference>
<reference evidence="9 10" key="1">
    <citation type="journal article" date="2013" name="Genome Announc.">
        <title>Draft Genome Sequence of Methylophaga lonarensis MPLT, a Haloalkaliphilic (Non-Methane-Utilizing) Methylotroph.</title>
        <authorList>
            <person name="Shetty S.A."/>
            <person name="Marathe N.P."/>
            <person name="Munot H."/>
            <person name="Antony C.P."/>
            <person name="Dhotre D.P."/>
            <person name="Murrell J.C."/>
            <person name="Shouche Y.S."/>
        </authorList>
    </citation>
    <scope>NUCLEOTIDE SEQUENCE [LARGE SCALE GENOMIC DNA]</scope>
    <source>
        <strain evidence="9 10">MPL</strain>
    </source>
</reference>
<keyword evidence="5" id="KW-0804">Transcription</keyword>
<dbReference type="SMART" id="SM00382">
    <property type="entry name" value="AAA"/>
    <property type="match status" value="1"/>
</dbReference>
<dbReference type="SUPFAM" id="SSF46689">
    <property type="entry name" value="Homeodomain-like"/>
    <property type="match status" value="1"/>
</dbReference>
<dbReference type="GO" id="GO:0005524">
    <property type="term" value="F:ATP binding"/>
    <property type="evidence" value="ECO:0007669"/>
    <property type="project" value="UniProtKB-KW"/>
</dbReference>
<evidence type="ECO:0000313" key="9">
    <source>
        <dbReference type="EMBL" id="EMR13531.1"/>
    </source>
</evidence>
<dbReference type="GO" id="GO:0006355">
    <property type="term" value="P:regulation of DNA-templated transcription"/>
    <property type="evidence" value="ECO:0007669"/>
    <property type="project" value="InterPro"/>
</dbReference>
<sequence>MNPQALVVDDEPDILELLTMTLEGMSVDCVTAENLAQAHQALSQQQFDLCFTDMRLPDGSGLDLVKSIQQSTPELPVAVITAHGSMDLAVQALKLGAFDFVSKPVKLRVLRELVEAALKLSPDKPQPSERRSRDRLLGDTETMRNLRGKVSKLARSQAPVYITGESGTGKELVARLIHDLGARASGPFVPINCGAIPAELVESELFGHKKGSFTGAVADKTGLFQQANGGTLFLDEVADLPMIMQVKLLRAIQEKTIRPVGGQEELHVDVRILSATHKDLAQCVRQGNFREDLFYRLNVIQLKVPALRERRADIPMLVSHILQQLAQKNRTSVATIHPAAMQALMNYPFPGNVRELENTLERAMTWADGGEIQETDLMLPEGRELPVASEQHSLPAHKEASAADFSATVVDNLDAHLELQEKQLIQQALENNRWNRTATAKQLGISFRALRYKLKKLGLD</sequence>
<feature type="domain" description="Sigma-54 factor interaction" evidence="7">
    <location>
        <begin position="136"/>
        <end position="365"/>
    </location>
</feature>
<dbReference type="InterPro" id="IPR001789">
    <property type="entry name" value="Sig_transdc_resp-reg_receiver"/>
</dbReference>
<dbReference type="OrthoDB" id="5297379at2"/>
<evidence type="ECO:0000256" key="2">
    <source>
        <dbReference type="ARBA" id="ARBA00022840"/>
    </source>
</evidence>
<dbReference type="Pfam" id="PF00158">
    <property type="entry name" value="Sigma54_activat"/>
    <property type="match status" value="1"/>
</dbReference>
<evidence type="ECO:0000259" key="8">
    <source>
        <dbReference type="PROSITE" id="PS50110"/>
    </source>
</evidence>
<dbReference type="Pfam" id="PF25601">
    <property type="entry name" value="AAA_lid_14"/>
    <property type="match status" value="1"/>
</dbReference>
<dbReference type="PANTHER" id="PTHR32071:SF100">
    <property type="entry name" value="RESPONSE REGULATOR PROTEIN PILR"/>
    <property type="match status" value="1"/>
</dbReference>
<feature type="domain" description="Response regulatory" evidence="8">
    <location>
        <begin position="4"/>
        <end position="118"/>
    </location>
</feature>
<dbReference type="RefSeq" id="WP_009725899.1">
    <property type="nucleotide sequence ID" value="NZ_APHR01000020.1"/>
</dbReference>
<keyword evidence="6" id="KW-0597">Phosphoprotein</keyword>
<evidence type="ECO:0000259" key="7">
    <source>
        <dbReference type="PROSITE" id="PS50045"/>
    </source>
</evidence>
<dbReference type="Pfam" id="PF00072">
    <property type="entry name" value="Response_reg"/>
    <property type="match status" value="1"/>
</dbReference>
<dbReference type="InterPro" id="IPR058031">
    <property type="entry name" value="AAA_lid_NorR"/>
</dbReference>
<dbReference type="GO" id="GO:0000160">
    <property type="term" value="P:phosphorelay signal transduction system"/>
    <property type="evidence" value="ECO:0007669"/>
    <property type="project" value="InterPro"/>
</dbReference>
<dbReference type="GO" id="GO:0043565">
    <property type="term" value="F:sequence-specific DNA binding"/>
    <property type="evidence" value="ECO:0007669"/>
    <property type="project" value="InterPro"/>
</dbReference>
<feature type="modified residue" description="4-aspartylphosphate" evidence="6">
    <location>
        <position position="53"/>
    </location>
</feature>
<dbReference type="PROSITE" id="PS00688">
    <property type="entry name" value="SIGMA54_INTERACT_3"/>
    <property type="match status" value="1"/>
</dbReference>